<protein>
    <submittedName>
        <fullName evidence="1">Glycoside hydrolase family 71</fullName>
    </submittedName>
</protein>
<sequence>MRTPVLQALAAASAALLSSHQAAAEESKAVFAHYMVGDIHEDHVHQDVDDAAAMGLDGFALNIGEPTQNFSRAVFDYMFDYTRDNHPDFKLFISMDLWSDKNLSDFDSFFTDFLAHDAYYKGPNGFPFASTYGDGGYSKDVWKKWKDSWADKLYFVPDFAGLLASSNDTADWWDDWGDIVDGLFSWESVWPVRGQANTLSIADDDNYRASTSKADKSYMIGLSMLQYKNSYGANIYRAGEENLSNRIHKILNMTTTPDFAQLLTWNDGPESHYIGTIWPEQNNDTEPNLYATQRAAPHNAIQPLLASFTQAFKRGLSSGDMAPANASTDAVGALWFKPILASTACANEDDGNLHHEKPDGYDVAADVAAWAVVVAPDAVDAGRSLTLRGFSGGEALPQDVELAAGLNFGNFSTLRAGAQCLEVRDADGKVVFVASGGREVSDDCPDGIYNLNPQILGLSDDVSAGGCQGEKSSSDGGDDGDDESWGVRVGLDKVCLLSALLVSLALVM</sequence>
<proteinExistence type="predicted"/>
<organism evidence="1 2">
    <name type="scientific">Neofusicoccum parvum</name>
    <dbReference type="NCBI Taxonomy" id="310453"/>
    <lineage>
        <taxon>Eukaryota</taxon>
        <taxon>Fungi</taxon>
        <taxon>Dikarya</taxon>
        <taxon>Ascomycota</taxon>
        <taxon>Pezizomycotina</taxon>
        <taxon>Dothideomycetes</taxon>
        <taxon>Dothideomycetes incertae sedis</taxon>
        <taxon>Botryosphaeriales</taxon>
        <taxon>Botryosphaeriaceae</taxon>
        <taxon>Neofusicoccum</taxon>
    </lineage>
</organism>
<keyword evidence="2" id="KW-1185">Reference proteome</keyword>
<name>A0ACB5RYD3_9PEZI</name>
<accession>A0ACB5RYD3</accession>
<keyword evidence="1" id="KW-0378">Hydrolase</keyword>
<dbReference type="EMBL" id="BSXG01000020">
    <property type="protein sequence ID" value="GME25495.1"/>
    <property type="molecule type" value="Genomic_DNA"/>
</dbReference>
<reference evidence="1" key="1">
    <citation type="submission" date="2024-09" db="EMBL/GenBank/DDBJ databases">
        <title>Draft Genome Sequences of Neofusicoccum parvum.</title>
        <authorList>
            <person name="Ashida A."/>
            <person name="Camagna M."/>
            <person name="Tanaka A."/>
            <person name="Takemoto D."/>
        </authorList>
    </citation>
    <scope>NUCLEOTIDE SEQUENCE</scope>
    <source>
        <strain evidence="1">PPO83</strain>
    </source>
</reference>
<evidence type="ECO:0000313" key="2">
    <source>
        <dbReference type="Proteomes" id="UP001165186"/>
    </source>
</evidence>
<dbReference type="Proteomes" id="UP001165186">
    <property type="component" value="Unassembled WGS sequence"/>
</dbReference>
<evidence type="ECO:0000313" key="1">
    <source>
        <dbReference type="EMBL" id="GME25495.1"/>
    </source>
</evidence>
<gene>
    <name evidence="1" type="primary">g11338</name>
    <name evidence="1" type="ORF">NpPPO83_00011338</name>
</gene>
<comment type="caution">
    <text evidence="1">The sequence shown here is derived from an EMBL/GenBank/DDBJ whole genome shotgun (WGS) entry which is preliminary data.</text>
</comment>